<dbReference type="PROSITE" id="PS51257">
    <property type="entry name" value="PROKAR_LIPOPROTEIN"/>
    <property type="match status" value="1"/>
</dbReference>
<gene>
    <name evidence="7" type="ORF">EV657_109120</name>
</gene>
<evidence type="ECO:0000313" key="7">
    <source>
        <dbReference type="EMBL" id="TDX29299.1"/>
    </source>
</evidence>
<dbReference type="SUPFAM" id="SSF103088">
    <property type="entry name" value="OmpA-like"/>
    <property type="match status" value="1"/>
</dbReference>
<dbReference type="Proteomes" id="UP000295484">
    <property type="component" value="Unassembled WGS sequence"/>
</dbReference>
<evidence type="ECO:0000256" key="1">
    <source>
        <dbReference type="ARBA" id="ARBA00004442"/>
    </source>
</evidence>
<feature type="chain" id="PRO_5020257805" evidence="5">
    <location>
        <begin position="26"/>
        <end position="216"/>
    </location>
</feature>
<dbReference type="PANTHER" id="PTHR30329:SF21">
    <property type="entry name" value="LIPOPROTEIN YIAD-RELATED"/>
    <property type="match status" value="1"/>
</dbReference>
<keyword evidence="2 4" id="KW-0472">Membrane</keyword>
<evidence type="ECO:0000256" key="3">
    <source>
        <dbReference type="ARBA" id="ARBA00023237"/>
    </source>
</evidence>
<protein>
    <submittedName>
        <fullName evidence="7">Outer membrane protein OmpA-like peptidoglycan-associated protein</fullName>
    </submittedName>
</protein>
<dbReference type="InterPro" id="IPR036737">
    <property type="entry name" value="OmpA-like_sf"/>
</dbReference>
<dbReference type="InterPro" id="IPR006664">
    <property type="entry name" value="OMP_bac"/>
</dbReference>
<feature type="domain" description="OmpA-like" evidence="6">
    <location>
        <begin position="61"/>
        <end position="178"/>
    </location>
</feature>
<dbReference type="EMBL" id="SOEB01000009">
    <property type="protein sequence ID" value="TDX29299.1"/>
    <property type="molecule type" value="Genomic_DNA"/>
</dbReference>
<evidence type="ECO:0000256" key="2">
    <source>
        <dbReference type="ARBA" id="ARBA00023136"/>
    </source>
</evidence>
<reference evidence="7 8" key="1">
    <citation type="submission" date="2019-03" db="EMBL/GenBank/DDBJ databases">
        <title>Genomic Encyclopedia of Type Strains, Phase IV (KMG-IV): sequencing the most valuable type-strain genomes for metagenomic binning, comparative biology and taxonomic classification.</title>
        <authorList>
            <person name="Goeker M."/>
        </authorList>
    </citation>
    <scope>NUCLEOTIDE SEQUENCE [LARGE SCALE GENOMIC DNA]</scope>
    <source>
        <strain evidence="7 8">JA181</strain>
    </source>
</reference>
<organism evidence="7 8">
    <name type="scientific">Rhodovulum visakhapatnamense</name>
    <dbReference type="NCBI Taxonomy" id="364297"/>
    <lineage>
        <taxon>Bacteria</taxon>
        <taxon>Pseudomonadati</taxon>
        <taxon>Pseudomonadota</taxon>
        <taxon>Alphaproteobacteria</taxon>
        <taxon>Rhodobacterales</taxon>
        <taxon>Paracoccaceae</taxon>
        <taxon>Rhodovulum</taxon>
    </lineage>
</organism>
<sequence length="216" mass="23606">MRARLAFVTLSAALALTACSPRQIADFNRPAGDTLDDGSFGNATMTNQMVMTSDRAMAIDMTRRFAAEVPSTITFAFNSAALDATAQAALDRQAAWILRYPFVVFRVYGHADKVGSAPYNKALGMRRAQAAVAYMVARGVPRARLQAVVSYGETRPLVHTEGPERQNRRTVTEVAAFLRPRPMTIDGKYMARSYRAYLDSAQPKPTLQPADVAAPD</sequence>
<evidence type="ECO:0000256" key="5">
    <source>
        <dbReference type="SAM" id="SignalP"/>
    </source>
</evidence>
<proteinExistence type="predicted"/>
<dbReference type="Pfam" id="PF00691">
    <property type="entry name" value="OmpA"/>
    <property type="match status" value="1"/>
</dbReference>
<dbReference type="RefSeq" id="WP_113668169.1">
    <property type="nucleotide sequence ID" value="NZ_SOEB01000009.1"/>
</dbReference>
<dbReference type="Gene3D" id="3.30.1330.60">
    <property type="entry name" value="OmpA-like domain"/>
    <property type="match status" value="1"/>
</dbReference>
<dbReference type="InterPro" id="IPR050330">
    <property type="entry name" value="Bact_OuterMem_StrucFunc"/>
</dbReference>
<keyword evidence="5" id="KW-0732">Signal</keyword>
<keyword evidence="3" id="KW-0998">Cell outer membrane</keyword>
<dbReference type="InterPro" id="IPR006665">
    <property type="entry name" value="OmpA-like"/>
</dbReference>
<feature type="signal peptide" evidence="5">
    <location>
        <begin position="1"/>
        <end position="25"/>
    </location>
</feature>
<dbReference type="PROSITE" id="PS51123">
    <property type="entry name" value="OMPA_2"/>
    <property type="match status" value="1"/>
</dbReference>
<dbReference type="AlphaFoldDB" id="A0A4V3GU74"/>
<evidence type="ECO:0000256" key="4">
    <source>
        <dbReference type="PROSITE-ProRule" id="PRU00473"/>
    </source>
</evidence>
<dbReference type="CDD" id="cd07185">
    <property type="entry name" value="OmpA_C-like"/>
    <property type="match status" value="1"/>
</dbReference>
<comment type="caution">
    <text evidence="7">The sequence shown here is derived from an EMBL/GenBank/DDBJ whole genome shotgun (WGS) entry which is preliminary data.</text>
</comment>
<name>A0A4V3GU74_9RHOB</name>
<dbReference type="GO" id="GO:0009279">
    <property type="term" value="C:cell outer membrane"/>
    <property type="evidence" value="ECO:0007669"/>
    <property type="project" value="UniProtKB-SubCell"/>
</dbReference>
<comment type="subcellular location">
    <subcellularLocation>
        <location evidence="1">Cell outer membrane</location>
    </subcellularLocation>
</comment>
<evidence type="ECO:0000313" key="8">
    <source>
        <dbReference type="Proteomes" id="UP000295484"/>
    </source>
</evidence>
<evidence type="ECO:0000259" key="6">
    <source>
        <dbReference type="PROSITE" id="PS51123"/>
    </source>
</evidence>
<accession>A0A4V3GU74</accession>
<dbReference type="PANTHER" id="PTHR30329">
    <property type="entry name" value="STATOR ELEMENT OF FLAGELLAR MOTOR COMPLEX"/>
    <property type="match status" value="1"/>
</dbReference>
<dbReference type="PRINTS" id="PR01021">
    <property type="entry name" value="OMPADOMAIN"/>
</dbReference>